<dbReference type="InterPro" id="IPR036259">
    <property type="entry name" value="MFS_trans_sf"/>
</dbReference>
<reference evidence="8 11" key="2">
    <citation type="submission" date="2018-05" db="EMBL/GenBank/DDBJ databases">
        <title>Genomic Encyclopedia of Type Strains, Phase IV (KMG-V): Genome sequencing to study the core and pangenomes of soil and plant-associated prokaryotes.</title>
        <authorList>
            <person name="Whitman W."/>
        </authorList>
    </citation>
    <scope>NUCLEOTIDE SEQUENCE [LARGE SCALE GENOMIC DNA]</scope>
    <source>
        <strain evidence="8 11">SIr-6563</strain>
    </source>
</reference>
<feature type="transmembrane region" description="Helical" evidence="6">
    <location>
        <begin position="377"/>
        <end position="399"/>
    </location>
</feature>
<evidence type="ECO:0000256" key="4">
    <source>
        <dbReference type="ARBA" id="ARBA00023136"/>
    </source>
</evidence>
<evidence type="ECO:0000256" key="2">
    <source>
        <dbReference type="ARBA" id="ARBA00022692"/>
    </source>
</evidence>
<dbReference type="GeneID" id="61306205"/>
<dbReference type="EMBL" id="FNZM01000003">
    <property type="protein sequence ID" value="SEJ19295.1"/>
    <property type="molecule type" value="Genomic_DNA"/>
</dbReference>
<evidence type="ECO:0000256" key="1">
    <source>
        <dbReference type="ARBA" id="ARBA00004141"/>
    </source>
</evidence>
<evidence type="ECO:0000256" key="3">
    <source>
        <dbReference type="ARBA" id="ARBA00022989"/>
    </source>
</evidence>
<dbReference type="Gene3D" id="1.20.1250.20">
    <property type="entry name" value="MFS general substrate transporter like domains"/>
    <property type="match status" value="2"/>
</dbReference>
<evidence type="ECO:0000313" key="9">
    <source>
        <dbReference type="EMBL" id="SEJ19295.1"/>
    </source>
</evidence>
<comment type="caution">
    <text evidence="9">The sequence shown here is derived from an EMBL/GenBank/DDBJ whole genome shotgun (WGS) entry which is preliminary data.</text>
</comment>
<dbReference type="PANTHER" id="PTHR23508:SF10">
    <property type="entry name" value="CARBOXYLIC ACID TRANSPORTER PROTEIN HOMOLOG"/>
    <property type="match status" value="1"/>
</dbReference>
<dbReference type="InterPro" id="IPR020846">
    <property type="entry name" value="MFS_dom"/>
</dbReference>
<feature type="transmembrane region" description="Helical" evidence="6">
    <location>
        <begin position="289"/>
        <end position="308"/>
    </location>
</feature>
<keyword evidence="3 6" id="KW-1133">Transmembrane helix</keyword>
<sequence length="444" mass="48140">MFKWYTELTKPEKRTYWACFSGWGLDAMDTQMYALAIPTLIALWGMTRGQAGILGTTVLIMASLGGWIAGILADRYGRVRILQITILWFSAFTLLSAFTDSFWQLMITRGLQGLGFGGEWAVGAVLISETIRPQVRGRAVGSLQAGWAVGYGVAVLLSTLLFNTLEPALAWRVMFAIGLLPTLLVLWIRRHIKEAPVFAQIQREHAEDRPSIWEVFAAPTRMTTFKAILLTFGIYGGNYVMITWLPAYLKLALHLSITNVGGYLAINILGSFAGAFLNGWMADRFGRRYTFIVIACLQAIAVATYTLVHITLPVTLVLGFVLGTLQSGTAAGTGAYIAELFPTRIRASAQGLCGNAGRAIGAIMPTMVGVLSAKLELGAAMGICACVSYLLVVTAALMLPETRGRDLSQVATDDDAERAQDTQPSDARLQRVSVTEDAGGARRP</sequence>
<dbReference type="EMBL" id="QJJV01000050">
    <property type="protein sequence ID" value="PXX03326.1"/>
    <property type="molecule type" value="Genomic_DNA"/>
</dbReference>
<dbReference type="InterPro" id="IPR005829">
    <property type="entry name" value="Sugar_transporter_CS"/>
</dbReference>
<dbReference type="CDD" id="cd17371">
    <property type="entry name" value="MFS_MucK"/>
    <property type="match status" value="1"/>
</dbReference>
<evidence type="ECO:0000259" key="7">
    <source>
        <dbReference type="PROSITE" id="PS50850"/>
    </source>
</evidence>
<comment type="subcellular location">
    <subcellularLocation>
        <location evidence="1">Membrane</location>
        <topology evidence="1">Multi-pass membrane protein</topology>
    </subcellularLocation>
</comment>
<dbReference type="InterPro" id="IPR005828">
    <property type="entry name" value="MFS_sugar_transport-like"/>
</dbReference>
<protein>
    <submittedName>
        <fullName evidence="8">MFS family arabinose efflux permease</fullName>
    </submittedName>
    <submittedName>
        <fullName evidence="9">Predicted arabinose efflux permease, MFS family</fullName>
    </submittedName>
</protein>
<gene>
    <name evidence="8" type="ORF">C7400_15010</name>
    <name evidence="9" type="ORF">SAMN05216550_103107</name>
</gene>
<dbReference type="GO" id="GO:0005886">
    <property type="term" value="C:plasma membrane"/>
    <property type="evidence" value="ECO:0007669"/>
    <property type="project" value="TreeGrafter"/>
</dbReference>
<dbReference type="SUPFAM" id="SSF103473">
    <property type="entry name" value="MFS general substrate transporter"/>
    <property type="match status" value="1"/>
</dbReference>
<organism evidence="9 10">
    <name type="scientific">Paraburkholderia tropica</name>
    <dbReference type="NCBI Taxonomy" id="92647"/>
    <lineage>
        <taxon>Bacteria</taxon>
        <taxon>Pseudomonadati</taxon>
        <taxon>Pseudomonadota</taxon>
        <taxon>Betaproteobacteria</taxon>
        <taxon>Burkholderiales</taxon>
        <taxon>Burkholderiaceae</taxon>
        <taxon>Paraburkholderia</taxon>
    </lineage>
</organism>
<feature type="transmembrane region" description="Helical" evidence="6">
    <location>
        <begin position="314"/>
        <end position="337"/>
    </location>
</feature>
<keyword evidence="4 6" id="KW-0472">Membrane</keyword>
<dbReference type="RefSeq" id="WP_074981874.1">
    <property type="nucleotide sequence ID" value="NZ_CADFGN010000001.1"/>
</dbReference>
<reference evidence="9 10" key="1">
    <citation type="submission" date="2016-10" db="EMBL/GenBank/DDBJ databases">
        <authorList>
            <person name="Varghese N."/>
            <person name="Submissions S."/>
        </authorList>
    </citation>
    <scope>NUCLEOTIDE SEQUENCE [LARGE SCALE GENOMIC DNA]</scope>
    <source>
        <strain evidence="9 10">LMG 22274</strain>
    </source>
</reference>
<dbReference type="Pfam" id="PF00083">
    <property type="entry name" value="Sugar_tr"/>
    <property type="match status" value="1"/>
</dbReference>
<feature type="transmembrane region" description="Helical" evidence="6">
    <location>
        <begin position="168"/>
        <end position="188"/>
    </location>
</feature>
<dbReference type="Proteomes" id="UP000247515">
    <property type="component" value="Unassembled WGS sequence"/>
</dbReference>
<evidence type="ECO:0000256" key="5">
    <source>
        <dbReference type="SAM" id="MobiDB-lite"/>
    </source>
</evidence>
<dbReference type="Pfam" id="PF07690">
    <property type="entry name" value="MFS_1"/>
    <property type="match status" value="1"/>
</dbReference>
<evidence type="ECO:0000256" key="6">
    <source>
        <dbReference type="SAM" id="Phobius"/>
    </source>
</evidence>
<name>A0AAQ1GCJ6_9BURK</name>
<dbReference type="AlphaFoldDB" id="A0AAQ1GCJ6"/>
<feature type="transmembrane region" description="Helical" evidence="6">
    <location>
        <begin position="53"/>
        <end position="72"/>
    </location>
</feature>
<dbReference type="PROSITE" id="PS00217">
    <property type="entry name" value="SUGAR_TRANSPORT_2"/>
    <property type="match status" value="1"/>
</dbReference>
<proteinExistence type="predicted"/>
<feature type="transmembrane region" description="Helical" evidence="6">
    <location>
        <begin position="227"/>
        <end position="248"/>
    </location>
</feature>
<evidence type="ECO:0000313" key="11">
    <source>
        <dbReference type="Proteomes" id="UP000247515"/>
    </source>
</evidence>
<dbReference type="PROSITE" id="PS50850">
    <property type="entry name" value="MFS"/>
    <property type="match status" value="1"/>
</dbReference>
<accession>A0AAQ1GCJ6</accession>
<feature type="region of interest" description="Disordered" evidence="5">
    <location>
        <begin position="407"/>
        <end position="444"/>
    </location>
</feature>
<feature type="transmembrane region" description="Helical" evidence="6">
    <location>
        <begin position="349"/>
        <end position="371"/>
    </location>
</feature>
<dbReference type="InterPro" id="IPR011701">
    <property type="entry name" value="MFS"/>
</dbReference>
<feature type="transmembrane region" description="Helical" evidence="6">
    <location>
        <begin position="79"/>
        <end position="98"/>
    </location>
</feature>
<keyword evidence="11" id="KW-1185">Reference proteome</keyword>
<evidence type="ECO:0000313" key="10">
    <source>
        <dbReference type="Proteomes" id="UP000183529"/>
    </source>
</evidence>
<feature type="transmembrane region" description="Helical" evidence="6">
    <location>
        <begin position="260"/>
        <end position="277"/>
    </location>
</feature>
<dbReference type="GO" id="GO:0046943">
    <property type="term" value="F:carboxylic acid transmembrane transporter activity"/>
    <property type="evidence" value="ECO:0007669"/>
    <property type="project" value="TreeGrafter"/>
</dbReference>
<evidence type="ECO:0000313" key="8">
    <source>
        <dbReference type="EMBL" id="PXX03326.1"/>
    </source>
</evidence>
<dbReference type="PANTHER" id="PTHR23508">
    <property type="entry name" value="CARBOXYLIC ACID TRANSPORTER PROTEIN HOMOLOG"/>
    <property type="match status" value="1"/>
</dbReference>
<dbReference type="Proteomes" id="UP000183529">
    <property type="component" value="Unassembled WGS sequence"/>
</dbReference>
<feature type="domain" description="Major facilitator superfamily (MFS) profile" evidence="7">
    <location>
        <begin position="15"/>
        <end position="403"/>
    </location>
</feature>
<keyword evidence="2 6" id="KW-0812">Transmembrane</keyword>
<feature type="transmembrane region" description="Helical" evidence="6">
    <location>
        <begin position="139"/>
        <end position="162"/>
    </location>
</feature>